<sequence>MTKIKLGLIFLMAFSSSWALAEQKFGGGADMARLLELETVMQSPATYTDKTITVTGVIKEVCHKKGCWMELSAGDDFDNLIVKVRDGDMVFPISARGKVAFATGVLTASQLDVERTRAYLAHRAEENNLEFDPASVIEGMTLYRLKPTGVTIAGK</sequence>
<evidence type="ECO:0000313" key="3">
    <source>
        <dbReference type="Proteomes" id="UP000528457"/>
    </source>
</evidence>
<evidence type="ECO:0000256" key="1">
    <source>
        <dbReference type="SAM" id="SignalP"/>
    </source>
</evidence>
<proteinExistence type="predicted"/>
<protein>
    <recommendedName>
        <fullName evidence="4">DUF4920 domain-containing protein</fullName>
    </recommendedName>
</protein>
<organism evidence="2 3">
    <name type="scientific">Pseudoteredinibacter isoporae</name>
    <dbReference type="NCBI Taxonomy" id="570281"/>
    <lineage>
        <taxon>Bacteria</taxon>
        <taxon>Pseudomonadati</taxon>
        <taxon>Pseudomonadota</taxon>
        <taxon>Gammaproteobacteria</taxon>
        <taxon>Cellvibrionales</taxon>
        <taxon>Cellvibrionaceae</taxon>
        <taxon>Pseudoteredinibacter</taxon>
    </lineage>
</organism>
<comment type="caution">
    <text evidence="2">The sequence shown here is derived from an EMBL/GenBank/DDBJ whole genome shotgun (WGS) entry which is preliminary data.</text>
</comment>
<dbReference type="Proteomes" id="UP000528457">
    <property type="component" value="Unassembled WGS sequence"/>
</dbReference>
<dbReference type="EMBL" id="JACHHT010000004">
    <property type="protein sequence ID" value="MBB6523582.1"/>
    <property type="molecule type" value="Genomic_DNA"/>
</dbReference>
<keyword evidence="3" id="KW-1185">Reference proteome</keyword>
<evidence type="ECO:0000313" key="2">
    <source>
        <dbReference type="EMBL" id="MBB6523582.1"/>
    </source>
</evidence>
<accession>A0A7X0JWP3</accession>
<dbReference type="AlphaFoldDB" id="A0A7X0JWP3"/>
<dbReference type="Pfam" id="PF16267">
    <property type="entry name" value="DUF4920"/>
    <property type="match status" value="1"/>
</dbReference>
<feature type="chain" id="PRO_5031032122" description="DUF4920 domain-containing protein" evidence="1">
    <location>
        <begin position="22"/>
        <end position="155"/>
    </location>
</feature>
<reference evidence="2 3" key="1">
    <citation type="submission" date="2020-08" db="EMBL/GenBank/DDBJ databases">
        <title>Genomic Encyclopedia of Type Strains, Phase IV (KMG-IV): sequencing the most valuable type-strain genomes for metagenomic binning, comparative biology and taxonomic classification.</title>
        <authorList>
            <person name="Goeker M."/>
        </authorList>
    </citation>
    <scope>NUCLEOTIDE SEQUENCE [LARGE SCALE GENOMIC DNA]</scope>
    <source>
        <strain evidence="2 3">DSM 22368</strain>
    </source>
</reference>
<keyword evidence="1" id="KW-0732">Signal</keyword>
<name>A0A7X0JWP3_9GAMM</name>
<dbReference type="InterPro" id="IPR032577">
    <property type="entry name" value="DUF4920"/>
</dbReference>
<feature type="signal peptide" evidence="1">
    <location>
        <begin position="1"/>
        <end position="21"/>
    </location>
</feature>
<dbReference type="RefSeq" id="WP_166843404.1">
    <property type="nucleotide sequence ID" value="NZ_JAAONY010000004.1"/>
</dbReference>
<evidence type="ECO:0008006" key="4">
    <source>
        <dbReference type="Google" id="ProtNLM"/>
    </source>
</evidence>
<gene>
    <name evidence="2" type="ORF">HNR48_003896</name>
</gene>
<dbReference type="InParanoid" id="A0A7X0JWP3"/>